<feature type="compositionally biased region" description="Low complexity" evidence="6">
    <location>
        <begin position="342"/>
        <end position="352"/>
    </location>
</feature>
<dbReference type="GO" id="GO:0003676">
    <property type="term" value="F:nucleic acid binding"/>
    <property type="evidence" value="ECO:0007669"/>
    <property type="project" value="InterPro"/>
</dbReference>
<reference evidence="7 8" key="1">
    <citation type="journal article" date="2014" name="BMC Genomics">
        <title>Comparative genomics of the major fungal agents of human and animal Sporotrichosis: Sporothrix schenckii and Sporothrix brasiliensis.</title>
        <authorList>
            <person name="Teixeira M.M."/>
            <person name="de Almeida L.G."/>
            <person name="Kubitschek-Barreira P."/>
            <person name="Alves F.L."/>
            <person name="Kioshima E.S."/>
            <person name="Abadio A.K."/>
            <person name="Fernandes L."/>
            <person name="Derengowski L.S."/>
            <person name="Ferreira K.S."/>
            <person name="Souza R.C."/>
            <person name="Ruiz J.C."/>
            <person name="de Andrade N.C."/>
            <person name="Paes H.C."/>
            <person name="Nicola A.M."/>
            <person name="Albuquerque P."/>
            <person name="Gerber A.L."/>
            <person name="Martins V.P."/>
            <person name="Peconick L.D."/>
            <person name="Neto A.V."/>
            <person name="Chaucanez C.B."/>
            <person name="Silva P.A."/>
            <person name="Cunha O.L."/>
            <person name="de Oliveira F.F."/>
            <person name="dos Santos T.C."/>
            <person name="Barros A.L."/>
            <person name="Soares M.A."/>
            <person name="de Oliveira L.M."/>
            <person name="Marini M.M."/>
            <person name="Villalobos-Duno H."/>
            <person name="Cunha M.M."/>
            <person name="de Hoog S."/>
            <person name="da Silveira J.F."/>
            <person name="Henrissat B."/>
            <person name="Nino-Vega G.A."/>
            <person name="Cisalpino P.S."/>
            <person name="Mora-Montes H.M."/>
            <person name="Almeida S.R."/>
            <person name="Stajich J.E."/>
            <person name="Lopes-Bezerra L.M."/>
            <person name="Vasconcelos A.T."/>
            <person name="Felipe M.S."/>
        </authorList>
    </citation>
    <scope>NUCLEOTIDE SEQUENCE [LARGE SCALE GENOMIC DNA]</scope>
    <source>
        <strain evidence="7 8">5110</strain>
    </source>
</reference>
<evidence type="ECO:0000256" key="6">
    <source>
        <dbReference type="SAM" id="MobiDB-lite"/>
    </source>
</evidence>
<name>A0A0C2FCA9_9PEZI</name>
<keyword evidence="8" id="KW-1185">Reference proteome</keyword>
<dbReference type="GO" id="GO:0008270">
    <property type="term" value="F:zinc ion binding"/>
    <property type="evidence" value="ECO:0007669"/>
    <property type="project" value="UniProtKB-KW"/>
</dbReference>
<dbReference type="GeneID" id="63680329"/>
<feature type="compositionally biased region" description="Low complexity" evidence="6">
    <location>
        <begin position="223"/>
        <end position="246"/>
    </location>
</feature>
<keyword evidence="2" id="KW-0479">Metal-binding</keyword>
<sequence length="509" mass="54118">MADVRALLRQQRTARRIDHPLAVYSDSGKLSCAVCREPVRPESAWDDHLRSAQHRQKVRAVQALQSNTVNDRPEATAPATANAANGHSDAAPILAHKRRYSETEDDGDVDMGSDGDGGSDGNEDEPSRKKQHRAELPAGVKPTVEKPTIEIKSPVEGREAESGRAHGHEPPRKLSLSTTPQLTPPLARRSSGTPAQGVEMRIPSRPATPIAIKDSFLGGGSGVSNNNNGHTSGSNSGNNSGSNSGGLPSAASTPKTAPLGRSPLIPQEAQMAAQSASGPLNDAVNGSTGTTAARPKTTKATTTTIVEEDEAAPGIAQAAIDEDEWAAFEAEVVNAPAPRPALPTTAAGGTRPDMNGGLVASAPAVSAQDLTAVEGDDDARSKRREAEEAQRMAEKEEATRALEDEFEDMQELESRVQKLKEKREALRSQASQQQLRTTKSTTLAPPVVLSGEATRQLSATMVDKEDIRQQLAATHAKGEPDVDEDGEEEDDEDDEDEDEADWDAFRFRS</sequence>
<feature type="compositionally biased region" description="Low complexity" evidence="6">
    <location>
        <begin position="75"/>
        <end position="85"/>
    </location>
</feature>
<comment type="subcellular location">
    <subcellularLocation>
        <location evidence="1">Nucleus</location>
    </subcellularLocation>
</comment>
<feature type="compositionally biased region" description="Polar residues" evidence="6">
    <location>
        <begin position="428"/>
        <end position="443"/>
    </location>
</feature>
<dbReference type="GO" id="GO:0044773">
    <property type="term" value="P:mitotic DNA damage checkpoint signaling"/>
    <property type="evidence" value="ECO:0007669"/>
    <property type="project" value="TreeGrafter"/>
</dbReference>
<feature type="compositionally biased region" description="Basic and acidic residues" evidence="6">
    <location>
        <begin position="143"/>
        <end position="172"/>
    </location>
</feature>
<evidence type="ECO:0000256" key="4">
    <source>
        <dbReference type="ARBA" id="ARBA00022833"/>
    </source>
</evidence>
<dbReference type="OrthoDB" id="77607at2759"/>
<dbReference type="GO" id="GO:0033260">
    <property type="term" value="P:nuclear DNA replication"/>
    <property type="evidence" value="ECO:0007669"/>
    <property type="project" value="TreeGrafter"/>
</dbReference>
<dbReference type="GO" id="GO:0005681">
    <property type="term" value="C:spliceosomal complex"/>
    <property type="evidence" value="ECO:0007669"/>
    <property type="project" value="InterPro"/>
</dbReference>
<dbReference type="EMBL" id="AWTV01000009">
    <property type="protein sequence ID" value="KIH88753.1"/>
    <property type="molecule type" value="Genomic_DNA"/>
</dbReference>
<dbReference type="VEuPathDB" id="FungiDB:SPBR_07154"/>
<accession>A0A0C2FCA9</accession>
<gene>
    <name evidence="7" type="ORF">SPBR_07154</name>
</gene>
<feature type="compositionally biased region" description="Acidic residues" evidence="6">
    <location>
        <begin position="103"/>
        <end position="113"/>
    </location>
</feature>
<feature type="region of interest" description="Disordered" evidence="6">
    <location>
        <begin position="336"/>
        <end position="509"/>
    </location>
</feature>
<evidence type="ECO:0000313" key="8">
    <source>
        <dbReference type="Proteomes" id="UP000031575"/>
    </source>
</evidence>
<dbReference type="AlphaFoldDB" id="A0A0C2FCA9"/>
<dbReference type="Proteomes" id="UP000031575">
    <property type="component" value="Unassembled WGS sequence"/>
</dbReference>
<dbReference type="PANTHER" id="PTHR13278:SF0">
    <property type="entry name" value="ZINC FINGER PROTEIN 830"/>
    <property type="match status" value="1"/>
</dbReference>
<keyword evidence="5" id="KW-0539">Nucleus</keyword>
<dbReference type="InterPro" id="IPR040050">
    <property type="entry name" value="ZNF830-like"/>
</dbReference>
<dbReference type="HOGENOM" id="CLU_041821_0_0_1"/>
<organism evidence="7 8">
    <name type="scientific">Sporothrix brasiliensis 5110</name>
    <dbReference type="NCBI Taxonomy" id="1398154"/>
    <lineage>
        <taxon>Eukaryota</taxon>
        <taxon>Fungi</taxon>
        <taxon>Dikarya</taxon>
        <taxon>Ascomycota</taxon>
        <taxon>Pezizomycotina</taxon>
        <taxon>Sordariomycetes</taxon>
        <taxon>Sordariomycetidae</taxon>
        <taxon>Ophiostomatales</taxon>
        <taxon>Ophiostomataceae</taxon>
        <taxon>Sporothrix</taxon>
    </lineage>
</organism>
<protein>
    <recommendedName>
        <fullName evidence="9">Coiled-coil domain-containing protein 16</fullName>
    </recommendedName>
</protein>
<feature type="compositionally biased region" description="Low complexity" evidence="6">
    <location>
        <begin position="288"/>
        <end position="304"/>
    </location>
</feature>
<dbReference type="GO" id="GO:0033314">
    <property type="term" value="P:mitotic DNA replication checkpoint signaling"/>
    <property type="evidence" value="ECO:0007669"/>
    <property type="project" value="TreeGrafter"/>
</dbReference>
<evidence type="ECO:0000256" key="5">
    <source>
        <dbReference type="ARBA" id="ARBA00023242"/>
    </source>
</evidence>
<feature type="compositionally biased region" description="Acidic residues" evidence="6">
    <location>
        <begin position="481"/>
        <end position="502"/>
    </location>
</feature>
<feature type="compositionally biased region" description="Basic and acidic residues" evidence="6">
    <location>
        <begin position="412"/>
        <end position="426"/>
    </location>
</feature>
<keyword evidence="4" id="KW-0862">Zinc</keyword>
<feature type="compositionally biased region" description="Basic and acidic residues" evidence="6">
    <location>
        <begin position="378"/>
        <end position="403"/>
    </location>
</feature>
<feature type="region of interest" description="Disordered" evidence="6">
    <location>
        <begin position="64"/>
        <end position="312"/>
    </location>
</feature>
<keyword evidence="3" id="KW-0863">Zinc-finger</keyword>
<evidence type="ECO:0008006" key="9">
    <source>
        <dbReference type="Google" id="ProtNLM"/>
    </source>
</evidence>
<comment type="caution">
    <text evidence="7">The sequence shown here is derived from an EMBL/GenBank/DDBJ whole genome shotgun (WGS) entry which is preliminary data.</text>
</comment>
<evidence type="ECO:0000256" key="1">
    <source>
        <dbReference type="ARBA" id="ARBA00004123"/>
    </source>
</evidence>
<dbReference type="RefSeq" id="XP_040616763.1">
    <property type="nucleotide sequence ID" value="XM_040765408.1"/>
</dbReference>
<proteinExistence type="predicted"/>
<evidence type="ECO:0000256" key="3">
    <source>
        <dbReference type="ARBA" id="ARBA00022771"/>
    </source>
</evidence>
<evidence type="ECO:0000256" key="2">
    <source>
        <dbReference type="ARBA" id="ARBA00022723"/>
    </source>
</evidence>
<evidence type="ECO:0000313" key="7">
    <source>
        <dbReference type="EMBL" id="KIH88753.1"/>
    </source>
</evidence>
<dbReference type="PANTHER" id="PTHR13278">
    <property type="entry name" value="ZINC FINGER PROTEIN 830"/>
    <property type="match status" value="1"/>
</dbReference>